<name>A0AAV2QXQ7_MEGNR</name>
<proteinExistence type="predicted"/>
<organism evidence="1 2">
    <name type="scientific">Meganyctiphanes norvegica</name>
    <name type="common">Northern krill</name>
    <name type="synonym">Thysanopoda norvegica</name>
    <dbReference type="NCBI Taxonomy" id="48144"/>
    <lineage>
        <taxon>Eukaryota</taxon>
        <taxon>Metazoa</taxon>
        <taxon>Ecdysozoa</taxon>
        <taxon>Arthropoda</taxon>
        <taxon>Crustacea</taxon>
        <taxon>Multicrustacea</taxon>
        <taxon>Malacostraca</taxon>
        <taxon>Eumalacostraca</taxon>
        <taxon>Eucarida</taxon>
        <taxon>Euphausiacea</taxon>
        <taxon>Euphausiidae</taxon>
        <taxon>Meganyctiphanes</taxon>
    </lineage>
</organism>
<gene>
    <name evidence="1" type="ORF">MNOR_LOCUS16708</name>
</gene>
<evidence type="ECO:0000313" key="1">
    <source>
        <dbReference type="EMBL" id="CAL4100076.1"/>
    </source>
</evidence>
<reference evidence="1 2" key="1">
    <citation type="submission" date="2024-05" db="EMBL/GenBank/DDBJ databases">
        <authorList>
            <person name="Wallberg A."/>
        </authorList>
    </citation>
    <scope>NUCLEOTIDE SEQUENCE [LARGE SCALE GENOMIC DNA]</scope>
</reference>
<dbReference type="AlphaFoldDB" id="A0AAV2QXQ7"/>
<protein>
    <submittedName>
        <fullName evidence="1">Uncharacterized protein</fullName>
    </submittedName>
</protein>
<keyword evidence="2" id="KW-1185">Reference proteome</keyword>
<dbReference type="EMBL" id="CAXKWB010011110">
    <property type="protein sequence ID" value="CAL4100076.1"/>
    <property type="molecule type" value="Genomic_DNA"/>
</dbReference>
<dbReference type="Proteomes" id="UP001497623">
    <property type="component" value="Unassembled WGS sequence"/>
</dbReference>
<feature type="non-terminal residue" evidence="1">
    <location>
        <position position="1"/>
    </location>
</feature>
<evidence type="ECO:0000313" key="2">
    <source>
        <dbReference type="Proteomes" id="UP001497623"/>
    </source>
</evidence>
<comment type="caution">
    <text evidence="1">The sequence shown here is derived from an EMBL/GenBank/DDBJ whole genome shotgun (WGS) entry which is preliminary data.</text>
</comment>
<sequence>QEDWGAVSRLLELVRLEDELGCGLRLMCELAQDDDPQTQEELSILNLVEPWSAVRPGEGLLPSGALGEYVGAAVIGRGGEDCAANYNACPMNATDIMNNVMKMLP</sequence>
<accession>A0AAV2QXQ7</accession>